<evidence type="ECO:0000313" key="2">
    <source>
        <dbReference type="Proteomes" id="UP000321945"/>
    </source>
</evidence>
<sequence>MTKKFLLIVFVFFGTVLKAQVPKDQVSVDVNVFPKETVALSINSEVLLAGELLQYKAYIFNASNKISALSKMVYVSLRKQNDSVVFNHKLRVENGTANGDFFIPSNLNTGIYKLIGYTNFSKNNAQNGFVQKDIYIINTFVKRDLDNRKKDTIAITASNGKDFNISEIHGNSEMLKTTLNKQTYGFREKVNLKLESHFKNTDGNYVLSVRKINPVEISGKIPIVTKAISSEIFYVPELRGELISGIVLSISDNVPLANIEVSLTIPDEDFVLKTSKTNSEGRFFFSVSEAYNAENSVVQIYGDAAERSANKVILDKKDFSLNKNKPYFLNISSDLKDWLQERSVQVQVENAYYDIKKDSILPKWINPAFYSNLGTVFNLDDYTRFPSIKETFVEVVTLAAIRGTGDNAKFIVNNEYDPNGTAKFNDIPPLVLLDGIQIVDSKELVNFSTKEIQKVRVIIEPYRYGPKIYSGIIAVETKKGDFIPNEIIKNNSEVSLSSAVKPKESYKPAYDKKSELSKIPDYRVQLLWQPKINFSDLDYNTSFYTSDVPGIFEVKIEGFTEDGTYISEKNYFTVAKN</sequence>
<dbReference type="Gene3D" id="2.60.40.1930">
    <property type="match status" value="1"/>
</dbReference>
<protein>
    <submittedName>
        <fullName evidence="1">Carboxypeptidase regulatory-like domain-containing protein</fullName>
    </submittedName>
</protein>
<keyword evidence="1" id="KW-0121">Carboxypeptidase</keyword>
<reference evidence="1 2" key="1">
    <citation type="submission" date="2019-08" db="EMBL/GenBank/DDBJ databases">
        <title>Genome of Aequorivita lipolytica Y10-2 (type strain).</title>
        <authorList>
            <person name="Bowman J.P."/>
        </authorList>
    </citation>
    <scope>NUCLEOTIDE SEQUENCE [LARGE SCALE GENOMIC DNA]</scope>
    <source>
        <strain evidence="1 2">Y10-2</strain>
    </source>
</reference>
<comment type="caution">
    <text evidence="1">The sequence shown here is derived from an EMBL/GenBank/DDBJ whole genome shotgun (WGS) entry which is preliminary data.</text>
</comment>
<name>A0A5C6YM97_9FLAO</name>
<keyword evidence="2" id="KW-1185">Reference proteome</keyword>
<dbReference type="GO" id="GO:0004180">
    <property type="term" value="F:carboxypeptidase activity"/>
    <property type="evidence" value="ECO:0007669"/>
    <property type="project" value="UniProtKB-KW"/>
</dbReference>
<dbReference type="AlphaFoldDB" id="A0A5C6YM97"/>
<gene>
    <name evidence="1" type="ORF">ESV24_11410</name>
</gene>
<keyword evidence="1" id="KW-0645">Protease</keyword>
<dbReference type="EMBL" id="VORU01000010">
    <property type="protein sequence ID" value="TXD68514.1"/>
    <property type="molecule type" value="Genomic_DNA"/>
</dbReference>
<organism evidence="1 2">
    <name type="scientific">Aequorivita lipolytica</name>
    <dbReference type="NCBI Taxonomy" id="153267"/>
    <lineage>
        <taxon>Bacteria</taxon>
        <taxon>Pseudomonadati</taxon>
        <taxon>Bacteroidota</taxon>
        <taxon>Flavobacteriia</taxon>
        <taxon>Flavobacteriales</taxon>
        <taxon>Flavobacteriaceae</taxon>
        <taxon>Aequorivita</taxon>
    </lineage>
</organism>
<dbReference type="RefSeq" id="WP_111816693.1">
    <property type="nucleotide sequence ID" value="NZ_CBCRZQ010000009.1"/>
</dbReference>
<accession>A0A5C6YM97</accession>
<proteinExistence type="predicted"/>
<keyword evidence="1" id="KW-0378">Hydrolase</keyword>
<dbReference type="Proteomes" id="UP000321945">
    <property type="component" value="Unassembled WGS sequence"/>
</dbReference>
<evidence type="ECO:0000313" key="1">
    <source>
        <dbReference type="EMBL" id="TXD68514.1"/>
    </source>
</evidence>